<sequence length="168" mass="19038">MLRKHASLLFFLSFLCATIPVFGQQLTQGKDETGKDLLKALGKATRIPRSSIENGESFAFALKFIFAEGGKIDTILPSKYAPKEMKQSLTQRGQYKDVNWEGIFKRKVKNKDALIVPVSIYDPVSTSQTFHEYNVDDLFNFSFPGEGERFVNCLIMQTFVIHYGKPKS</sequence>
<evidence type="ECO:0000256" key="1">
    <source>
        <dbReference type="SAM" id="SignalP"/>
    </source>
</evidence>
<dbReference type="RefSeq" id="WP_149841408.1">
    <property type="nucleotide sequence ID" value="NZ_VUOC01000004.1"/>
</dbReference>
<name>A0A5B2VNH1_9BACT</name>
<feature type="chain" id="PRO_5023052412" evidence="1">
    <location>
        <begin position="24"/>
        <end position="168"/>
    </location>
</feature>
<dbReference type="EMBL" id="VUOC01000004">
    <property type="protein sequence ID" value="KAA2240230.1"/>
    <property type="molecule type" value="Genomic_DNA"/>
</dbReference>
<evidence type="ECO:0000313" key="3">
    <source>
        <dbReference type="Proteomes" id="UP000324611"/>
    </source>
</evidence>
<organism evidence="2 3">
    <name type="scientific">Chitinophaga agrisoli</name>
    <dbReference type="NCBI Taxonomy" id="2607653"/>
    <lineage>
        <taxon>Bacteria</taxon>
        <taxon>Pseudomonadati</taxon>
        <taxon>Bacteroidota</taxon>
        <taxon>Chitinophagia</taxon>
        <taxon>Chitinophagales</taxon>
        <taxon>Chitinophagaceae</taxon>
        <taxon>Chitinophaga</taxon>
    </lineage>
</organism>
<gene>
    <name evidence="2" type="ORF">F0L74_29125</name>
</gene>
<dbReference type="AlphaFoldDB" id="A0A5B2VNH1"/>
<proteinExistence type="predicted"/>
<feature type="signal peptide" evidence="1">
    <location>
        <begin position="1"/>
        <end position="23"/>
    </location>
</feature>
<dbReference type="Proteomes" id="UP000324611">
    <property type="component" value="Unassembled WGS sequence"/>
</dbReference>
<reference evidence="2 3" key="2">
    <citation type="submission" date="2019-09" db="EMBL/GenBank/DDBJ databases">
        <authorList>
            <person name="Jin C."/>
        </authorList>
    </citation>
    <scope>NUCLEOTIDE SEQUENCE [LARGE SCALE GENOMIC DNA]</scope>
    <source>
        <strain evidence="2 3">BN140078</strain>
    </source>
</reference>
<comment type="caution">
    <text evidence="2">The sequence shown here is derived from an EMBL/GenBank/DDBJ whole genome shotgun (WGS) entry which is preliminary data.</text>
</comment>
<keyword evidence="1" id="KW-0732">Signal</keyword>
<protein>
    <submittedName>
        <fullName evidence="2">Uncharacterized protein</fullName>
    </submittedName>
</protein>
<reference evidence="2 3" key="1">
    <citation type="submission" date="2019-09" db="EMBL/GenBank/DDBJ databases">
        <title>Chitinophaga ginsengihumi sp. nov., isolated from soil of ginseng rhizosphere.</title>
        <authorList>
            <person name="Lee J."/>
        </authorList>
    </citation>
    <scope>NUCLEOTIDE SEQUENCE [LARGE SCALE GENOMIC DNA]</scope>
    <source>
        <strain evidence="2 3">BN140078</strain>
    </source>
</reference>
<keyword evidence="3" id="KW-1185">Reference proteome</keyword>
<accession>A0A5B2VNH1</accession>
<evidence type="ECO:0000313" key="2">
    <source>
        <dbReference type="EMBL" id="KAA2240230.1"/>
    </source>
</evidence>